<dbReference type="OrthoDB" id="580957at2"/>
<dbReference type="SMART" id="SM01080">
    <property type="entry name" value="CHASE2"/>
    <property type="match status" value="1"/>
</dbReference>
<evidence type="ECO:0000313" key="4">
    <source>
        <dbReference type="EMBL" id="KST62625.1"/>
    </source>
</evidence>
<feature type="transmembrane region" description="Helical" evidence="1">
    <location>
        <begin position="701"/>
        <end position="718"/>
    </location>
</feature>
<keyword evidence="1" id="KW-0472">Membrane</keyword>
<dbReference type="EMBL" id="LMTZ01000151">
    <property type="protein sequence ID" value="KST62625.1"/>
    <property type="molecule type" value="Genomic_DNA"/>
</dbReference>
<dbReference type="Pfam" id="PF14516">
    <property type="entry name" value="AAA_35"/>
    <property type="match status" value="1"/>
</dbReference>
<keyword evidence="1" id="KW-1133">Transmembrane helix</keyword>
<evidence type="ECO:0000259" key="2">
    <source>
        <dbReference type="SMART" id="SM01080"/>
    </source>
</evidence>
<dbReference type="Pfam" id="PF05226">
    <property type="entry name" value="CHASE2"/>
    <property type="match status" value="1"/>
</dbReference>
<dbReference type="RefSeq" id="WP_027843175.1">
    <property type="nucleotide sequence ID" value="NZ_LMTZ01000151.1"/>
</dbReference>
<dbReference type="Gene3D" id="3.40.50.300">
    <property type="entry name" value="P-loop containing nucleotide triphosphate hydrolases"/>
    <property type="match status" value="1"/>
</dbReference>
<reference evidence="3 5" key="1">
    <citation type="journal article" date="2015" name="Genome Announc.">
        <title>Draft Genome of the Euendolithic (true boring) Cyanobacterium Mastigocoleus testarum strain BC008.</title>
        <authorList>
            <person name="Guida B.S."/>
            <person name="Garcia-Pichel F."/>
        </authorList>
    </citation>
    <scope>NUCLEOTIDE SEQUENCE [LARGE SCALE GENOMIC DNA]</scope>
    <source>
        <strain evidence="3 5">BC008</strain>
    </source>
</reference>
<evidence type="ECO:0000313" key="3">
    <source>
        <dbReference type="EMBL" id="KST62041.1"/>
    </source>
</evidence>
<feature type="transmembrane region" description="Helical" evidence="1">
    <location>
        <begin position="725"/>
        <end position="744"/>
    </location>
</feature>
<dbReference type="Proteomes" id="UP000053372">
    <property type="component" value="Unassembled WGS sequence"/>
</dbReference>
<organism evidence="3 5">
    <name type="scientific">Mastigocoleus testarum BC008</name>
    <dbReference type="NCBI Taxonomy" id="371196"/>
    <lineage>
        <taxon>Bacteria</taxon>
        <taxon>Bacillati</taxon>
        <taxon>Cyanobacteriota</taxon>
        <taxon>Cyanophyceae</taxon>
        <taxon>Nostocales</taxon>
        <taxon>Hapalosiphonaceae</taxon>
        <taxon>Mastigocoleus</taxon>
    </lineage>
</organism>
<evidence type="ECO:0000256" key="1">
    <source>
        <dbReference type="SAM" id="Phobius"/>
    </source>
</evidence>
<keyword evidence="5" id="KW-1185">Reference proteome</keyword>
<dbReference type="InterPro" id="IPR007890">
    <property type="entry name" value="CHASE2"/>
</dbReference>
<sequence>MNLPLNSHYHYQAGGSLPPDASSYVVREADCELYNALLAGEYCYVLNSRQMGKSSLRIRTMNKLETQDIACVEIELSGIGSQEITPQQWYGGIIQELISGFELKISRRNWLREQEDLSPIQRLGEFIDTVLLAQISKNIVIFIDEIDSVLSLSFATDEFFALIRNCYDRRASRPKYRRLTFALLGVATPADLIQNEKSTPFNIGRAIELRGFNLRESHALLQGLTQRVNNPNAVLEEVLYWSGGQPFLTQKICSLISQDSEIHTPKSIDQLVQKRIIENWEAQDQPEHLRTVRDRILRNARCTQTLLQIYQTILRKGKIKAENSREHLELRLSGLVSQQGSHLVVKNRIYATVFNSYWVEQYLDTSELATESAIAPISIWSPILVSTLTAILIIGIRSLGLLQTWELVAFDSLMQQRPKEEQDRRILLVTITEDDVRSQAVAERGASSLSNRSLDRLIKKLQENQARVIGLDIYREIPVEIKYQDLITTMQKSDRFFAICLYGQADGKSGIRAPQEVPPRSQGFNNVLFDKDRVIRRHLLAVSNDAFPCENQYAFNWHLATRYLEDKGIQTEFTQDNYLKLRNIVFRTVKHNSGGYHNIDADSHQILLNYRANDEIAPKISLQEILSERFNAELVKNRIILIGTTAPSFKDHLWRTPYSNNPGSVETMSGVEIQAHMVSQILSAVLDNRPLIWTLPEFGEIIWISFFSCTGSLLTWSLRSSHLKTIVATGASLGVLYGICWSALVVSAAWLPLIPSFFAFVGSTGSLMIYVNNYNR</sequence>
<feature type="transmembrane region" description="Helical" evidence="1">
    <location>
        <begin position="750"/>
        <end position="771"/>
    </location>
</feature>
<protein>
    <submittedName>
        <fullName evidence="3">Chase2 sensor protein</fullName>
    </submittedName>
</protein>
<dbReference type="SUPFAM" id="SSF52540">
    <property type="entry name" value="P-loop containing nucleoside triphosphate hydrolases"/>
    <property type="match status" value="1"/>
</dbReference>
<dbReference type="AlphaFoldDB" id="A0A0V7ZBZ4"/>
<comment type="caution">
    <text evidence="3">The sequence shown here is derived from an EMBL/GenBank/DDBJ whole genome shotgun (WGS) entry which is preliminary data.</text>
</comment>
<accession>A0A0V7ZBZ4</accession>
<gene>
    <name evidence="3" type="ORF">BC008_08395</name>
    <name evidence="4" type="ORF">BC008_37965</name>
</gene>
<dbReference type="EMBL" id="LMTZ01000164">
    <property type="protein sequence ID" value="KST62041.1"/>
    <property type="molecule type" value="Genomic_DNA"/>
</dbReference>
<evidence type="ECO:0000313" key="5">
    <source>
        <dbReference type="Proteomes" id="UP000053372"/>
    </source>
</evidence>
<keyword evidence="1" id="KW-0812">Transmembrane</keyword>
<feature type="domain" description="CHASE2" evidence="2">
    <location>
        <begin position="402"/>
        <end position="714"/>
    </location>
</feature>
<dbReference type="InterPro" id="IPR027417">
    <property type="entry name" value="P-loop_NTPase"/>
</dbReference>
<name>A0A0V7ZBZ4_9CYAN</name>
<proteinExistence type="predicted"/>